<dbReference type="InterPro" id="IPR039959">
    <property type="entry name" value="Fimbrin/Plastin"/>
</dbReference>
<dbReference type="GO" id="GO:0005634">
    <property type="term" value="C:nucleus"/>
    <property type="evidence" value="ECO:0007669"/>
    <property type="project" value="InterPro"/>
</dbReference>
<sequence>MAIDPDGKAYAYLLNILAPDHCNPSMLDTKDPKDRARVILDHAERASAILKSNFVVFNNDFGSVTKVSPVIKIVCVGEKEVVRLPQYSFSDNSVPRWVTASYHVDFDAMSGADKFWNYFNEIEEDPTGGKIKWEQGKLNGAPNKVKDIVQGISFSRRWRMHHVRDGDGERGALIPFTSGDDVDFFSHLEMLLRQDHPPMCGRDHMAYRSTYFLVKDVIDGDLCEQFPTLPLCTEKNCRSARQNINDLSSLLGEARRSNVNPLLHVVILSKPVDKEAAYSFYCIFILMGVIHDLQGQATAKSGASKQSSSFLEATTMTLFTISESEKASYGDQIDSFLGDDPFLKHFLPIDPATKDLLNLVNDGLVNIVVPGIIDDRAVNIRTHGIGCTW</sequence>
<accession>A0A6N2MM10</accession>
<evidence type="ECO:0000259" key="3">
    <source>
        <dbReference type="Pfam" id="PF03178"/>
    </source>
</evidence>
<keyword evidence="2" id="KW-0009">Actin-binding</keyword>
<dbReference type="GO" id="GO:0051015">
    <property type="term" value="F:actin filament binding"/>
    <property type="evidence" value="ECO:0007669"/>
    <property type="project" value="InterPro"/>
</dbReference>
<dbReference type="GO" id="GO:0005737">
    <property type="term" value="C:cytoplasm"/>
    <property type="evidence" value="ECO:0007669"/>
    <property type="project" value="TreeGrafter"/>
</dbReference>
<dbReference type="PANTHER" id="PTHR19961">
    <property type="entry name" value="FIMBRIN/PLASTIN"/>
    <property type="match status" value="1"/>
</dbReference>
<proteinExistence type="predicted"/>
<feature type="domain" description="RSE1/DDB1/CPSF1 C-terminal" evidence="3">
    <location>
        <begin position="167"/>
        <end position="226"/>
    </location>
</feature>
<evidence type="ECO:0000313" key="4">
    <source>
        <dbReference type="EMBL" id="VFU55278.1"/>
    </source>
</evidence>
<dbReference type="PANTHER" id="PTHR19961:SF62">
    <property type="entry name" value="FIMBRIN-1"/>
    <property type="match status" value="1"/>
</dbReference>
<dbReference type="AlphaFoldDB" id="A0A6N2MM10"/>
<dbReference type="SUPFAM" id="SSF47576">
    <property type="entry name" value="Calponin-homology domain, CH-domain"/>
    <property type="match status" value="1"/>
</dbReference>
<dbReference type="GO" id="GO:0051017">
    <property type="term" value="P:actin filament bundle assembly"/>
    <property type="evidence" value="ECO:0007669"/>
    <property type="project" value="InterPro"/>
</dbReference>
<dbReference type="InterPro" id="IPR036872">
    <property type="entry name" value="CH_dom_sf"/>
</dbReference>
<keyword evidence="1" id="KW-0677">Repeat</keyword>
<dbReference type="Pfam" id="PF03178">
    <property type="entry name" value="CPSF_A"/>
    <property type="match status" value="1"/>
</dbReference>
<dbReference type="EMBL" id="CAADRP010001881">
    <property type="protein sequence ID" value="VFU55278.1"/>
    <property type="molecule type" value="Genomic_DNA"/>
</dbReference>
<evidence type="ECO:0000256" key="1">
    <source>
        <dbReference type="ARBA" id="ARBA00022737"/>
    </source>
</evidence>
<dbReference type="GO" id="GO:0032432">
    <property type="term" value="C:actin filament bundle"/>
    <property type="evidence" value="ECO:0007669"/>
    <property type="project" value="TreeGrafter"/>
</dbReference>
<dbReference type="GO" id="GO:0003676">
    <property type="term" value="F:nucleic acid binding"/>
    <property type="evidence" value="ECO:0007669"/>
    <property type="project" value="InterPro"/>
</dbReference>
<dbReference type="InterPro" id="IPR004871">
    <property type="entry name" value="RSE1/DDB1/CPSF1_C"/>
</dbReference>
<protein>
    <recommendedName>
        <fullName evidence="3">RSE1/DDB1/CPSF1 C-terminal domain-containing protein</fullName>
    </recommendedName>
</protein>
<dbReference type="GO" id="GO:0005884">
    <property type="term" value="C:actin filament"/>
    <property type="evidence" value="ECO:0007669"/>
    <property type="project" value="TreeGrafter"/>
</dbReference>
<evidence type="ECO:0000256" key="2">
    <source>
        <dbReference type="ARBA" id="ARBA00023203"/>
    </source>
</evidence>
<name>A0A6N2MM10_SALVM</name>
<dbReference type="Gene3D" id="1.10.418.10">
    <property type="entry name" value="Calponin-like domain"/>
    <property type="match status" value="2"/>
</dbReference>
<organism evidence="4">
    <name type="scientific">Salix viminalis</name>
    <name type="common">Common osier</name>
    <name type="synonym">Basket willow</name>
    <dbReference type="NCBI Taxonomy" id="40686"/>
    <lineage>
        <taxon>Eukaryota</taxon>
        <taxon>Viridiplantae</taxon>
        <taxon>Streptophyta</taxon>
        <taxon>Embryophyta</taxon>
        <taxon>Tracheophyta</taxon>
        <taxon>Spermatophyta</taxon>
        <taxon>Magnoliopsida</taxon>
        <taxon>eudicotyledons</taxon>
        <taxon>Gunneridae</taxon>
        <taxon>Pentapetalae</taxon>
        <taxon>rosids</taxon>
        <taxon>fabids</taxon>
        <taxon>Malpighiales</taxon>
        <taxon>Salicaceae</taxon>
        <taxon>Saliceae</taxon>
        <taxon>Salix</taxon>
    </lineage>
</organism>
<dbReference type="GO" id="GO:0051639">
    <property type="term" value="P:actin filament network formation"/>
    <property type="evidence" value="ECO:0007669"/>
    <property type="project" value="TreeGrafter"/>
</dbReference>
<gene>
    <name evidence="4" type="ORF">SVIM_LOCUS392260</name>
</gene>
<reference evidence="4" key="1">
    <citation type="submission" date="2019-03" db="EMBL/GenBank/DDBJ databases">
        <authorList>
            <person name="Mank J."/>
            <person name="Almeida P."/>
        </authorList>
    </citation>
    <scope>NUCLEOTIDE SEQUENCE</scope>
    <source>
        <strain evidence="4">78183</strain>
    </source>
</reference>